<dbReference type="InterPro" id="IPR000524">
    <property type="entry name" value="Tscrpt_reg_HTH_GntR"/>
</dbReference>
<dbReference type="InterPro" id="IPR028082">
    <property type="entry name" value="Peripla_BP_I"/>
</dbReference>
<evidence type="ECO:0000313" key="7">
    <source>
        <dbReference type="Proteomes" id="UP000076967"/>
    </source>
</evidence>
<dbReference type="Proteomes" id="UP000076967">
    <property type="component" value="Unassembled WGS sequence"/>
</dbReference>
<dbReference type="InterPro" id="IPR036388">
    <property type="entry name" value="WH-like_DNA-bd_sf"/>
</dbReference>
<dbReference type="AlphaFoldDB" id="A0A168M3T7"/>
<dbReference type="InterPro" id="IPR036390">
    <property type="entry name" value="WH_DNA-bd_sf"/>
</dbReference>
<keyword evidence="7" id="KW-1185">Reference proteome</keyword>
<organism evidence="6 7">
    <name type="scientific">Paenibacillus glacialis</name>
    <dbReference type="NCBI Taxonomy" id="494026"/>
    <lineage>
        <taxon>Bacteria</taxon>
        <taxon>Bacillati</taxon>
        <taxon>Bacillota</taxon>
        <taxon>Bacilli</taxon>
        <taxon>Bacillales</taxon>
        <taxon>Paenibacillaceae</taxon>
        <taxon>Paenibacillus</taxon>
    </lineage>
</organism>
<keyword evidence="2" id="KW-0805">Transcription regulation</keyword>
<dbReference type="Pfam" id="PF13377">
    <property type="entry name" value="Peripla_BP_3"/>
    <property type="match status" value="1"/>
</dbReference>
<comment type="caution">
    <text evidence="6">The sequence shown here is derived from an EMBL/GenBank/DDBJ whole genome shotgun (WGS) entry which is preliminary data.</text>
</comment>
<dbReference type="CDD" id="cd07377">
    <property type="entry name" value="WHTH_GntR"/>
    <property type="match status" value="1"/>
</dbReference>
<reference evidence="6 7" key="1">
    <citation type="submission" date="2016-03" db="EMBL/GenBank/DDBJ databases">
        <title>Draft genome sequence of Paenibacillus glacialis DSM 22343.</title>
        <authorList>
            <person name="Shin S.-K."/>
            <person name="Yi H."/>
        </authorList>
    </citation>
    <scope>NUCLEOTIDE SEQUENCE [LARGE SCALE GENOMIC DNA]</scope>
    <source>
        <strain evidence="6 7">DSM 22343</strain>
    </source>
</reference>
<evidence type="ECO:0000256" key="3">
    <source>
        <dbReference type="ARBA" id="ARBA00023125"/>
    </source>
</evidence>
<dbReference type="PANTHER" id="PTHR30146:SF148">
    <property type="entry name" value="HTH-TYPE TRANSCRIPTIONAL REPRESSOR PURR-RELATED"/>
    <property type="match status" value="1"/>
</dbReference>
<dbReference type="CDD" id="cd06267">
    <property type="entry name" value="PBP1_LacI_sugar_binding-like"/>
    <property type="match status" value="1"/>
</dbReference>
<keyword evidence="3" id="KW-0238">DNA-binding</keyword>
<dbReference type="SUPFAM" id="SSF53822">
    <property type="entry name" value="Periplasmic binding protein-like I"/>
    <property type="match status" value="1"/>
</dbReference>
<dbReference type="RefSeq" id="WP_068530123.1">
    <property type="nucleotide sequence ID" value="NZ_LVJH01000007.1"/>
</dbReference>
<accession>A0A168M3T7</accession>
<feature type="domain" description="HTH gntR-type" evidence="5">
    <location>
        <begin position="4"/>
        <end position="72"/>
    </location>
</feature>
<proteinExistence type="predicted"/>
<name>A0A168M3T7_9BACL</name>
<dbReference type="Gene3D" id="1.10.10.10">
    <property type="entry name" value="Winged helix-like DNA-binding domain superfamily/Winged helix DNA-binding domain"/>
    <property type="match status" value="1"/>
</dbReference>
<dbReference type="PANTHER" id="PTHR30146">
    <property type="entry name" value="LACI-RELATED TRANSCRIPTIONAL REPRESSOR"/>
    <property type="match status" value="1"/>
</dbReference>
<evidence type="ECO:0000313" key="6">
    <source>
        <dbReference type="EMBL" id="OAB44188.1"/>
    </source>
</evidence>
<dbReference type="PRINTS" id="PR00035">
    <property type="entry name" value="HTHGNTR"/>
</dbReference>
<dbReference type="Gene3D" id="3.40.50.2300">
    <property type="match status" value="2"/>
</dbReference>
<protein>
    <submittedName>
        <fullName evidence="6">GntR family transcriptional regulator</fullName>
    </submittedName>
</protein>
<dbReference type="GO" id="GO:0000976">
    <property type="term" value="F:transcription cis-regulatory region binding"/>
    <property type="evidence" value="ECO:0007669"/>
    <property type="project" value="TreeGrafter"/>
</dbReference>
<evidence type="ECO:0000256" key="2">
    <source>
        <dbReference type="ARBA" id="ARBA00023015"/>
    </source>
</evidence>
<dbReference type="SMART" id="SM00345">
    <property type="entry name" value="HTH_GNTR"/>
    <property type="match status" value="1"/>
</dbReference>
<dbReference type="SUPFAM" id="SSF46785">
    <property type="entry name" value="Winged helix' DNA-binding domain"/>
    <property type="match status" value="1"/>
</dbReference>
<keyword evidence="1" id="KW-0678">Repressor</keyword>
<dbReference type="EMBL" id="LVJH01000007">
    <property type="protein sequence ID" value="OAB44188.1"/>
    <property type="molecule type" value="Genomic_DNA"/>
</dbReference>
<dbReference type="STRING" id="494026.PGLA_05825"/>
<evidence type="ECO:0000256" key="1">
    <source>
        <dbReference type="ARBA" id="ARBA00022491"/>
    </source>
</evidence>
<dbReference type="Pfam" id="PF00392">
    <property type="entry name" value="GntR"/>
    <property type="match status" value="1"/>
</dbReference>
<dbReference type="GO" id="GO:0003700">
    <property type="term" value="F:DNA-binding transcription factor activity"/>
    <property type="evidence" value="ECO:0007669"/>
    <property type="project" value="InterPro"/>
</dbReference>
<keyword evidence="4" id="KW-0804">Transcription</keyword>
<evidence type="ECO:0000256" key="4">
    <source>
        <dbReference type="ARBA" id="ARBA00023163"/>
    </source>
</evidence>
<gene>
    <name evidence="6" type="ORF">PGLA_05825</name>
</gene>
<evidence type="ECO:0000259" key="5">
    <source>
        <dbReference type="PROSITE" id="PS50949"/>
    </source>
</evidence>
<dbReference type="PROSITE" id="PS50949">
    <property type="entry name" value="HTH_GNTR"/>
    <property type="match status" value="1"/>
</dbReference>
<dbReference type="OrthoDB" id="9813468at2"/>
<dbReference type="InterPro" id="IPR046335">
    <property type="entry name" value="LacI/GalR-like_sensor"/>
</dbReference>
<sequence length="364" mass="40802">MGQIPLYQNIVNALKAKIESGELKSGDQLPTEAVISKQYNVSRITSKRALTELENSSLIYRVQGKGSFVNPIHVSTQASAKARKEILLILPFAHNPGLGDYEQGINEYLTNTDYTLHIQSNTIVEERKLLKAALQSTNSGVIFYPLSSICDLGILYQYHLSSYPLVTMDKCIEGIPFQSVVSDNFDGGYQAAKHLIENNHKKITFLSSLKVENSSSIRERYFGYLKALYDNNLIDYGVNDLTDRYLTHDNNNGKEYYIEFIQSVMEEGITGIVAENDLIAIEIIQISKELGLSVPDDLSIVGFDNINLASFVEPKLTTISQDFGQMGYLAAQSLIRLIESPQDHLRENIIVPVQLIERQTVKKL</sequence>